<dbReference type="STRING" id="1291734.FD02_GL002008"/>
<name>A0A0R1JRB8_9LACO</name>
<dbReference type="PROSITE" id="PS51482">
    <property type="entry name" value="DEGV"/>
    <property type="match status" value="1"/>
</dbReference>
<dbReference type="OrthoDB" id="9780660at2"/>
<dbReference type="PANTHER" id="PTHR33434">
    <property type="entry name" value="DEGV DOMAIN-CONTAINING PROTEIN DR_1986-RELATED"/>
    <property type="match status" value="1"/>
</dbReference>
<evidence type="ECO:0000256" key="1">
    <source>
        <dbReference type="ARBA" id="ARBA00003238"/>
    </source>
</evidence>
<dbReference type="NCBIfam" id="TIGR00762">
    <property type="entry name" value="DegV"/>
    <property type="match status" value="1"/>
</dbReference>
<dbReference type="Gene3D" id="2.20.28.50">
    <property type="entry name" value="degv family protein"/>
    <property type="match status" value="1"/>
</dbReference>
<keyword evidence="2" id="KW-0446">Lipid-binding</keyword>
<dbReference type="AlphaFoldDB" id="A0A0R1JRB8"/>
<dbReference type="EMBL" id="AZDJ01000026">
    <property type="protein sequence ID" value="KRK71763.1"/>
    <property type="molecule type" value="Genomic_DNA"/>
</dbReference>
<accession>A0A0R1JRB8</accession>
<evidence type="ECO:0008006" key="5">
    <source>
        <dbReference type="Google" id="ProtNLM"/>
    </source>
</evidence>
<sequence length="289" mass="31106">MYQLLTDSACDLPYSVLAAAHVDFVSMHVDIDGQDFIDDLGKTFDVNHFFSEIEAGIMPTTAQVNVGQYVDFFTPYVEAGTPILYVGFSSGLSGSFDSAQQAKQLLLETHPAAEIYLVDSLAASCGQGLMVLDAIAKRDAGLGIAELADWLTTHALKYRLWFTVDDLNYLYHGGRVSRTGAAVGTLLHIKPVMDVDTAGHLRVVRKARSRQRSLEALADETIAALASDPTHQVLISSTKAEAAAQFIADRIHATYPQTPVTVYGIGPVIASHTGIGCVAVFSLADSNRE</sequence>
<dbReference type="GO" id="GO:0008289">
    <property type="term" value="F:lipid binding"/>
    <property type="evidence" value="ECO:0007669"/>
    <property type="project" value="UniProtKB-KW"/>
</dbReference>
<evidence type="ECO:0000313" key="3">
    <source>
        <dbReference type="EMBL" id="KRK71763.1"/>
    </source>
</evidence>
<comment type="function">
    <text evidence="1">May bind long-chain fatty acids, such as palmitate, and may play a role in lipid transport or fatty acid metabolism.</text>
</comment>
<evidence type="ECO:0000256" key="2">
    <source>
        <dbReference type="ARBA" id="ARBA00023121"/>
    </source>
</evidence>
<reference evidence="3 4" key="1">
    <citation type="journal article" date="2015" name="Genome Announc.">
        <title>Expanding the biotechnology potential of lactobacilli through comparative genomics of 213 strains and associated genera.</title>
        <authorList>
            <person name="Sun Z."/>
            <person name="Harris H.M."/>
            <person name="McCann A."/>
            <person name="Guo C."/>
            <person name="Argimon S."/>
            <person name="Zhang W."/>
            <person name="Yang X."/>
            <person name="Jeffery I.B."/>
            <person name="Cooney J.C."/>
            <person name="Kagawa T.F."/>
            <person name="Liu W."/>
            <person name="Song Y."/>
            <person name="Salvetti E."/>
            <person name="Wrobel A."/>
            <person name="Rasinkangas P."/>
            <person name="Parkhill J."/>
            <person name="Rea M.C."/>
            <person name="O'Sullivan O."/>
            <person name="Ritari J."/>
            <person name="Douillard F.P."/>
            <person name="Paul Ross R."/>
            <person name="Yang R."/>
            <person name="Briner A.E."/>
            <person name="Felis G.E."/>
            <person name="de Vos W.M."/>
            <person name="Barrangou R."/>
            <person name="Klaenhammer T.R."/>
            <person name="Caufield P.W."/>
            <person name="Cui Y."/>
            <person name="Zhang H."/>
            <person name="O'Toole P.W."/>
        </authorList>
    </citation>
    <scope>NUCLEOTIDE SEQUENCE [LARGE SCALE GENOMIC DNA]</scope>
    <source>
        <strain evidence="3 4">JCM 17158</strain>
    </source>
</reference>
<dbReference type="InterPro" id="IPR043168">
    <property type="entry name" value="DegV_C"/>
</dbReference>
<dbReference type="PATRIC" id="fig|1291734.4.peg.2059"/>
<comment type="caution">
    <text evidence="3">The sequence shown here is derived from an EMBL/GenBank/DDBJ whole genome shotgun (WGS) entry which is preliminary data.</text>
</comment>
<dbReference type="Pfam" id="PF02645">
    <property type="entry name" value="DegV"/>
    <property type="match status" value="1"/>
</dbReference>
<dbReference type="InterPro" id="IPR050270">
    <property type="entry name" value="DegV_domain_contain"/>
</dbReference>
<organism evidence="3 4">
    <name type="scientific">Lacticaseibacillus nasuensis JCM 17158</name>
    <dbReference type="NCBI Taxonomy" id="1291734"/>
    <lineage>
        <taxon>Bacteria</taxon>
        <taxon>Bacillati</taxon>
        <taxon>Bacillota</taxon>
        <taxon>Bacilli</taxon>
        <taxon>Lactobacillales</taxon>
        <taxon>Lactobacillaceae</taxon>
        <taxon>Lacticaseibacillus</taxon>
    </lineage>
</organism>
<protein>
    <recommendedName>
        <fullName evidence="5">DegV family protein</fullName>
    </recommendedName>
</protein>
<dbReference type="PANTHER" id="PTHR33434:SF3">
    <property type="entry name" value="DEGV DOMAIN-CONTAINING PROTEIN YITS"/>
    <property type="match status" value="1"/>
</dbReference>
<dbReference type="Gene3D" id="3.40.50.10440">
    <property type="entry name" value="Dihydroxyacetone kinase, domain 1"/>
    <property type="match status" value="1"/>
</dbReference>
<dbReference type="InterPro" id="IPR003797">
    <property type="entry name" value="DegV"/>
</dbReference>
<proteinExistence type="predicted"/>
<gene>
    <name evidence="3" type="ORF">FD02_GL002008</name>
</gene>
<dbReference type="Gene3D" id="3.30.1180.10">
    <property type="match status" value="1"/>
</dbReference>
<dbReference type="RefSeq" id="WP_056951296.1">
    <property type="nucleotide sequence ID" value="NZ_AZDJ01000026.1"/>
</dbReference>
<evidence type="ECO:0000313" key="4">
    <source>
        <dbReference type="Proteomes" id="UP000051804"/>
    </source>
</evidence>
<keyword evidence="4" id="KW-1185">Reference proteome</keyword>
<dbReference type="Proteomes" id="UP000051804">
    <property type="component" value="Unassembled WGS sequence"/>
</dbReference>
<dbReference type="SUPFAM" id="SSF82549">
    <property type="entry name" value="DAK1/DegV-like"/>
    <property type="match status" value="1"/>
</dbReference>